<proteinExistence type="predicted"/>
<reference evidence="1 2" key="1">
    <citation type="submission" date="2016-06" db="EMBL/GenBank/DDBJ databases">
        <authorList>
            <person name="Kjaerup R.B."/>
            <person name="Dalgaard T.S."/>
            <person name="Juul-Madsen H.R."/>
        </authorList>
    </citation>
    <scope>NUCLEOTIDE SEQUENCE [LARGE SCALE GENOMIC DNA]</scope>
    <source>
        <strain evidence="1 2">1199456.5</strain>
    </source>
</reference>
<dbReference type="EMBL" id="LZSF01000269">
    <property type="protein sequence ID" value="OBA78180.1"/>
    <property type="molecule type" value="Genomic_DNA"/>
</dbReference>
<sequence length="112" mass="12619">MGAMKELATEVEFFWDGGAEIGGVTTWSRELPDRRLAIIADGYEQTRLIVQGRTIDEYEGLAEAVHAAGQIARAILSAQMQEWGHERPHRSQRPIRLREGTVRRRAMINTCG</sequence>
<name>A0A1A0LYI1_MYCMU</name>
<organism evidence="1 2">
    <name type="scientific">Mycolicibacterium mucogenicum</name>
    <name type="common">Mycobacterium mucogenicum</name>
    <dbReference type="NCBI Taxonomy" id="56689"/>
    <lineage>
        <taxon>Bacteria</taxon>
        <taxon>Bacillati</taxon>
        <taxon>Actinomycetota</taxon>
        <taxon>Actinomycetes</taxon>
        <taxon>Mycobacteriales</taxon>
        <taxon>Mycobacteriaceae</taxon>
        <taxon>Mycolicibacterium</taxon>
    </lineage>
</organism>
<protein>
    <submittedName>
        <fullName evidence="1">Uncharacterized protein</fullName>
    </submittedName>
</protein>
<gene>
    <name evidence="1" type="ORF">A5642_04895</name>
</gene>
<dbReference type="AlphaFoldDB" id="A0A1A0LYI1"/>
<accession>A0A1A0LYI1</accession>
<dbReference type="Proteomes" id="UP000093962">
    <property type="component" value="Unassembled WGS sequence"/>
</dbReference>
<comment type="caution">
    <text evidence="1">The sequence shown here is derived from an EMBL/GenBank/DDBJ whole genome shotgun (WGS) entry which is preliminary data.</text>
</comment>
<evidence type="ECO:0000313" key="1">
    <source>
        <dbReference type="EMBL" id="OBA78180.1"/>
    </source>
</evidence>
<evidence type="ECO:0000313" key="2">
    <source>
        <dbReference type="Proteomes" id="UP000093962"/>
    </source>
</evidence>